<reference evidence="1 2" key="1">
    <citation type="submission" date="2018-11" db="EMBL/GenBank/DDBJ databases">
        <title>Genome sequencing of Paenibacillus sp. KCOM 3021 (= ChDC PVNT-B20).</title>
        <authorList>
            <person name="Kook J.-K."/>
            <person name="Park S.-N."/>
            <person name="Lim Y.K."/>
        </authorList>
    </citation>
    <scope>NUCLEOTIDE SEQUENCE [LARGE SCALE GENOMIC DNA]</scope>
    <source>
        <strain evidence="1 2">KCOM 3021</strain>
    </source>
</reference>
<name>A0A3P3TBM1_9BACL</name>
<keyword evidence="2" id="KW-1185">Reference proteome</keyword>
<dbReference type="RefSeq" id="WP_128636017.1">
    <property type="nucleotide sequence ID" value="NZ_RRCN01000002.1"/>
</dbReference>
<sequence length="138" mass="16011">MEKLNSIRLTLLMIGECGIMGYQESFVQFANEDDLKQELQRYSLREKQHDIAEIVCVDRVRKTLFPFHIGELLAVVCGERSVQRSKEDLSAGLGLQNVKSIVFIDHYLELSNGDLDNFLNEHFERLSDDEYEELIKTK</sequence>
<dbReference type="OrthoDB" id="9937500at2"/>
<comment type="caution">
    <text evidence="1">The sequence shown here is derived from an EMBL/GenBank/DDBJ whole genome shotgun (WGS) entry which is preliminary data.</text>
</comment>
<proteinExistence type="predicted"/>
<dbReference type="Proteomes" id="UP000267017">
    <property type="component" value="Unassembled WGS sequence"/>
</dbReference>
<dbReference type="AlphaFoldDB" id="A0A3P3TBM1"/>
<evidence type="ECO:0000313" key="2">
    <source>
        <dbReference type="Proteomes" id="UP000267017"/>
    </source>
</evidence>
<evidence type="ECO:0000313" key="1">
    <source>
        <dbReference type="EMBL" id="RRJ54924.1"/>
    </source>
</evidence>
<accession>A0A3P3TBM1</accession>
<gene>
    <name evidence="1" type="ORF">EHV15_35730</name>
</gene>
<protein>
    <submittedName>
        <fullName evidence="1">Uncharacterized protein</fullName>
    </submittedName>
</protein>
<dbReference type="EMBL" id="RRCN01000002">
    <property type="protein sequence ID" value="RRJ54924.1"/>
    <property type="molecule type" value="Genomic_DNA"/>
</dbReference>
<organism evidence="1 2">
    <name type="scientific">Paenibacillus oralis</name>
    <dbReference type="NCBI Taxonomy" id="2490856"/>
    <lineage>
        <taxon>Bacteria</taxon>
        <taxon>Bacillati</taxon>
        <taxon>Bacillota</taxon>
        <taxon>Bacilli</taxon>
        <taxon>Bacillales</taxon>
        <taxon>Paenibacillaceae</taxon>
        <taxon>Paenibacillus</taxon>
    </lineage>
</organism>